<evidence type="ECO:0000313" key="8">
    <source>
        <dbReference type="Proteomes" id="UP000216147"/>
    </source>
</evidence>
<organism evidence="7 8">
    <name type="scientific">Brevundimonas subvibrioides</name>
    <dbReference type="NCBI Taxonomy" id="74313"/>
    <lineage>
        <taxon>Bacteria</taxon>
        <taxon>Pseudomonadati</taxon>
        <taxon>Pseudomonadota</taxon>
        <taxon>Alphaproteobacteria</taxon>
        <taxon>Caulobacterales</taxon>
        <taxon>Caulobacteraceae</taxon>
        <taxon>Brevundimonas</taxon>
    </lineage>
</organism>
<evidence type="ECO:0000259" key="6">
    <source>
        <dbReference type="Pfam" id="PF01850"/>
    </source>
</evidence>
<dbReference type="Gene3D" id="3.40.50.1010">
    <property type="entry name" value="5'-nuclease"/>
    <property type="match status" value="1"/>
</dbReference>
<keyword evidence="2 5" id="KW-0540">Nuclease</keyword>
<dbReference type="InterPro" id="IPR029060">
    <property type="entry name" value="PIN-like_dom_sf"/>
</dbReference>
<dbReference type="HAMAP" id="MF_00265">
    <property type="entry name" value="VapC_Nob1"/>
    <property type="match status" value="1"/>
</dbReference>
<proteinExistence type="inferred from homology"/>
<dbReference type="CDD" id="cd18682">
    <property type="entry name" value="PIN_VapC-like"/>
    <property type="match status" value="1"/>
</dbReference>
<dbReference type="GO" id="GO:0090729">
    <property type="term" value="F:toxin activity"/>
    <property type="evidence" value="ECO:0007669"/>
    <property type="project" value="UniProtKB-KW"/>
</dbReference>
<dbReference type="InterPro" id="IPR002716">
    <property type="entry name" value="PIN_dom"/>
</dbReference>
<feature type="binding site" evidence="5">
    <location>
        <position position="22"/>
    </location>
    <ligand>
        <name>Mg(2+)</name>
        <dbReference type="ChEBI" id="CHEBI:18420"/>
    </ligand>
</feature>
<comment type="cofactor">
    <cofactor evidence="5">
        <name>Mg(2+)</name>
        <dbReference type="ChEBI" id="CHEBI:18420"/>
    </cofactor>
</comment>
<comment type="caution">
    <text evidence="7">The sequence shown here is derived from an EMBL/GenBank/DDBJ whole genome shotgun (WGS) entry which is preliminary data.</text>
</comment>
<keyword evidence="1 5" id="KW-1277">Toxin-antitoxin system</keyword>
<gene>
    <name evidence="5" type="primary">vapC</name>
    <name evidence="7" type="ORF">B7Y86_05360</name>
</gene>
<evidence type="ECO:0000256" key="3">
    <source>
        <dbReference type="ARBA" id="ARBA00022723"/>
    </source>
</evidence>
<keyword evidence="5" id="KW-0800">Toxin</keyword>
<dbReference type="EC" id="3.1.-.-" evidence="5"/>
<name>A0A258HKZ6_9CAUL</name>
<evidence type="ECO:0000313" key="7">
    <source>
        <dbReference type="EMBL" id="OYX57566.1"/>
    </source>
</evidence>
<evidence type="ECO:0000256" key="1">
    <source>
        <dbReference type="ARBA" id="ARBA00022649"/>
    </source>
</evidence>
<accession>A0A258HKZ6</accession>
<dbReference type="GO" id="GO:0016787">
    <property type="term" value="F:hydrolase activity"/>
    <property type="evidence" value="ECO:0007669"/>
    <property type="project" value="UniProtKB-KW"/>
</dbReference>
<keyword evidence="3 5" id="KW-0479">Metal-binding</keyword>
<comment type="function">
    <text evidence="5">Toxic component of a toxin-antitoxin (TA) system. An RNase.</text>
</comment>
<sequence length="142" mass="15269">MWLESLSPIGAPKPRVNRAVIDASVVLAALKGEPGGERLADMRAGRLISSVNLTEVVTRLLDLEFSDRQALSMVEALGLTVVPFDAQTAVRAGLLRERTRTAGLSLGDRACLALAATLSLPVLTADRNWDRVSADVEVHQIR</sequence>
<comment type="similarity">
    <text evidence="5">Belongs to the PINc/VapC protein family.</text>
</comment>
<reference evidence="7 8" key="1">
    <citation type="submission" date="2017-03" db="EMBL/GenBank/DDBJ databases">
        <title>Lifting the veil on microbial sulfur biogeochemistry in mining wastewaters.</title>
        <authorList>
            <person name="Kantor R.S."/>
            <person name="Colenbrander Nelson T."/>
            <person name="Marshall S."/>
            <person name="Bennett D."/>
            <person name="Apte S."/>
            <person name="Camacho D."/>
            <person name="Thomas B.C."/>
            <person name="Warren L.A."/>
            <person name="Banfield J.F."/>
        </authorList>
    </citation>
    <scope>NUCLEOTIDE SEQUENCE [LARGE SCALE GENOMIC DNA]</scope>
    <source>
        <strain evidence="7">32-68-21</strain>
    </source>
</reference>
<dbReference type="InterPro" id="IPR022907">
    <property type="entry name" value="VapC_family"/>
</dbReference>
<evidence type="ECO:0000256" key="2">
    <source>
        <dbReference type="ARBA" id="ARBA00022722"/>
    </source>
</evidence>
<dbReference type="Pfam" id="PF01850">
    <property type="entry name" value="PIN"/>
    <property type="match status" value="1"/>
</dbReference>
<dbReference type="GO" id="GO:0004540">
    <property type="term" value="F:RNA nuclease activity"/>
    <property type="evidence" value="ECO:0007669"/>
    <property type="project" value="InterPro"/>
</dbReference>
<feature type="domain" description="PIN" evidence="6">
    <location>
        <begin position="20"/>
        <end position="133"/>
    </location>
</feature>
<keyword evidence="4 5" id="KW-0378">Hydrolase</keyword>
<evidence type="ECO:0000256" key="4">
    <source>
        <dbReference type="ARBA" id="ARBA00022801"/>
    </source>
</evidence>
<evidence type="ECO:0000256" key="5">
    <source>
        <dbReference type="HAMAP-Rule" id="MF_00265"/>
    </source>
</evidence>
<dbReference type="GO" id="GO:0000287">
    <property type="term" value="F:magnesium ion binding"/>
    <property type="evidence" value="ECO:0007669"/>
    <property type="project" value="UniProtKB-UniRule"/>
</dbReference>
<protein>
    <recommendedName>
        <fullName evidence="5">Ribonuclease VapC</fullName>
        <shortName evidence="5">RNase VapC</shortName>
        <ecNumber evidence="5">3.1.-.-</ecNumber>
    </recommendedName>
    <alternativeName>
        <fullName evidence="5">Toxin VapC</fullName>
    </alternativeName>
</protein>
<dbReference type="Proteomes" id="UP000216147">
    <property type="component" value="Unassembled WGS sequence"/>
</dbReference>
<feature type="binding site" evidence="5">
    <location>
        <position position="108"/>
    </location>
    <ligand>
        <name>Mg(2+)</name>
        <dbReference type="ChEBI" id="CHEBI:18420"/>
    </ligand>
</feature>
<dbReference type="EMBL" id="NCEQ01000005">
    <property type="protein sequence ID" value="OYX57566.1"/>
    <property type="molecule type" value="Genomic_DNA"/>
</dbReference>
<dbReference type="SUPFAM" id="SSF88723">
    <property type="entry name" value="PIN domain-like"/>
    <property type="match status" value="1"/>
</dbReference>
<dbReference type="AlphaFoldDB" id="A0A258HKZ6"/>
<keyword evidence="5" id="KW-0460">Magnesium</keyword>